<gene>
    <name evidence="1" type="ORF">C8F04DRAFT_955875</name>
</gene>
<sequence length="210" mass="24208">GEVPTASKIWKSTRNKDISRSIRFFLWMLIHGGYKVGEYWDSIPNHRQRGQCPQCGVHESMDHILTKCGIPGQKEVWDIASEMWQKKTGKDMRPTIAQIMAGGATKLDNPGTTRLHRILITESAHLIWRLRNERRIQGRNPLALPAIRNRWLRIINSRLAIDCAMTNKFKYEKKSLKISLVKKTWKNTLKDERTLARDWPKTVGVLVGVG</sequence>
<evidence type="ECO:0008006" key="3">
    <source>
        <dbReference type="Google" id="ProtNLM"/>
    </source>
</evidence>
<keyword evidence="2" id="KW-1185">Reference proteome</keyword>
<dbReference type="EMBL" id="JARJCM010000054">
    <property type="protein sequence ID" value="KAJ7034884.1"/>
    <property type="molecule type" value="Genomic_DNA"/>
</dbReference>
<comment type="caution">
    <text evidence="1">The sequence shown here is derived from an EMBL/GenBank/DDBJ whole genome shotgun (WGS) entry which is preliminary data.</text>
</comment>
<proteinExistence type="predicted"/>
<reference evidence="1" key="1">
    <citation type="submission" date="2023-03" db="EMBL/GenBank/DDBJ databases">
        <title>Massive genome expansion in bonnet fungi (Mycena s.s.) driven by repeated elements and novel gene families across ecological guilds.</title>
        <authorList>
            <consortium name="Lawrence Berkeley National Laboratory"/>
            <person name="Harder C.B."/>
            <person name="Miyauchi S."/>
            <person name="Viragh M."/>
            <person name="Kuo A."/>
            <person name="Thoen E."/>
            <person name="Andreopoulos B."/>
            <person name="Lu D."/>
            <person name="Skrede I."/>
            <person name="Drula E."/>
            <person name="Henrissat B."/>
            <person name="Morin E."/>
            <person name="Kohler A."/>
            <person name="Barry K."/>
            <person name="LaButti K."/>
            <person name="Morin E."/>
            <person name="Salamov A."/>
            <person name="Lipzen A."/>
            <person name="Mereny Z."/>
            <person name="Hegedus B."/>
            <person name="Baldrian P."/>
            <person name="Stursova M."/>
            <person name="Weitz H."/>
            <person name="Taylor A."/>
            <person name="Grigoriev I.V."/>
            <person name="Nagy L.G."/>
            <person name="Martin F."/>
            <person name="Kauserud H."/>
        </authorList>
    </citation>
    <scope>NUCLEOTIDE SEQUENCE</scope>
    <source>
        <strain evidence="1">CBHHK200</strain>
    </source>
</reference>
<protein>
    <recommendedName>
        <fullName evidence="3">Reverse transcriptase zinc-binding domain-containing protein</fullName>
    </recommendedName>
</protein>
<dbReference type="AlphaFoldDB" id="A0AAD6X7D2"/>
<name>A0AAD6X7D2_9AGAR</name>
<evidence type="ECO:0000313" key="2">
    <source>
        <dbReference type="Proteomes" id="UP001218188"/>
    </source>
</evidence>
<feature type="non-terminal residue" evidence="1">
    <location>
        <position position="1"/>
    </location>
</feature>
<organism evidence="1 2">
    <name type="scientific">Mycena alexandri</name>
    <dbReference type="NCBI Taxonomy" id="1745969"/>
    <lineage>
        <taxon>Eukaryota</taxon>
        <taxon>Fungi</taxon>
        <taxon>Dikarya</taxon>
        <taxon>Basidiomycota</taxon>
        <taxon>Agaricomycotina</taxon>
        <taxon>Agaricomycetes</taxon>
        <taxon>Agaricomycetidae</taxon>
        <taxon>Agaricales</taxon>
        <taxon>Marasmiineae</taxon>
        <taxon>Mycenaceae</taxon>
        <taxon>Mycena</taxon>
    </lineage>
</organism>
<accession>A0AAD6X7D2</accession>
<evidence type="ECO:0000313" key="1">
    <source>
        <dbReference type="EMBL" id="KAJ7034884.1"/>
    </source>
</evidence>
<dbReference type="Proteomes" id="UP001218188">
    <property type="component" value="Unassembled WGS sequence"/>
</dbReference>